<keyword evidence="4 8" id="KW-0274">FAD</keyword>
<dbReference type="Proteomes" id="UP000644660">
    <property type="component" value="Unassembled WGS sequence"/>
</dbReference>
<dbReference type="GeneID" id="64859869"/>
<keyword evidence="7" id="KW-1015">Disulfide bond</keyword>
<evidence type="ECO:0000256" key="6">
    <source>
        <dbReference type="ARBA" id="ARBA00023128"/>
    </source>
</evidence>
<dbReference type="Pfam" id="PF04777">
    <property type="entry name" value="Evr1_Alr"/>
    <property type="match status" value="1"/>
</dbReference>
<dbReference type="OrthoDB" id="17199at2759"/>
<gene>
    <name evidence="10" type="ORF">KABA2_11S03058</name>
</gene>
<dbReference type="GO" id="GO:0016971">
    <property type="term" value="F:flavin-dependent sulfhydryl oxidase activity"/>
    <property type="evidence" value="ECO:0007669"/>
    <property type="project" value="InterPro"/>
</dbReference>
<evidence type="ECO:0000259" key="9">
    <source>
        <dbReference type="PROSITE" id="PS51324"/>
    </source>
</evidence>
<evidence type="ECO:0000313" key="10">
    <source>
        <dbReference type="EMBL" id="CAB4256776.1"/>
    </source>
</evidence>
<dbReference type="PANTHER" id="PTHR12645:SF0">
    <property type="entry name" value="FAD-LINKED SULFHYDRYL OXIDASE ALR"/>
    <property type="match status" value="1"/>
</dbReference>
<dbReference type="GO" id="GO:0050660">
    <property type="term" value="F:flavin adenine dinucleotide binding"/>
    <property type="evidence" value="ECO:0007669"/>
    <property type="project" value="TreeGrafter"/>
</dbReference>
<reference evidence="10 11" key="1">
    <citation type="submission" date="2020-05" db="EMBL/GenBank/DDBJ databases">
        <authorList>
            <person name="Casaregola S."/>
            <person name="Devillers H."/>
            <person name="Grondin C."/>
        </authorList>
    </citation>
    <scope>NUCLEOTIDE SEQUENCE [LARGE SCALE GENOMIC DNA]</scope>
    <source>
        <strain evidence="10 11">CLIB 1767</strain>
    </source>
</reference>
<keyword evidence="5 8" id="KW-0560">Oxidoreductase</keyword>
<evidence type="ECO:0000256" key="7">
    <source>
        <dbReference type="ARBA" id="ARBA00023157"/>
    </source>
</evidence>
<feature type="domain" description="ERV/ALR sulfhydryl oxidase" evidence="9">
    <location>
        <begin position="81"/>
        <end position="181"/>
    </location>
</feature>
<proteinExistence type="predicted"/>
<evidence type="ECO:0000256" key="2">
    <source>
        <dbReference type="ARBA" id="ARBA00004569"/>
    </source>
</evidence>
<dbReference type="InterPro" id="IPR039799">
    <property type="entry name" value="ALR/ERV"/>
</dbReference>
<name>A0A8H2VJX0_9SACH</name>
<accession>A0A8H2VJX0</accession>
<keyword evidence="11" id="KW-1185">Reference proteome</keyword>
<evidence type="ECO:0000313" key="11">
    <source>
        <dbReference type="Proteomes" id="UP000644660"/>
    </source>
</evidence>
<comment type="subcellular location">
    <subcellularLocation>
        <location evidence="2">Mitochondrion intermembrane space</location>
    </subcellularLocation>
</comment>
<dbReference type="PROSITE" id="PS51324">
    <property type="entry name" value="ERV_ALR"/>
    <property type="match status" value="1"/>
</dbReference>
<protein>
    <recommendedName>
        <fullName evidence="8">Sulfhydryl oxidase</fullName>
        <ecNumber evidence="8">1.8.3.2</ecNumber>
    </recommendedName>
</protein>
<dbReference type="AlphaFoldDB" id="A0A8H2VJX0"/>
<keyword evidence="6" id="KW-0496">Mitochondrion</keyword>
<keyword evidence="3 8" id="KW-0285">Flavoprotein</keyword>
<comment type="cofactor">
    <cofactor evidence="1 8">
        <name>FAD</name>
        <dbReference type="ChEBI" id="CHEBI:57692"/>
    </cofactor>
</comment>
<sequence>MSNETPDKGLTLKSILFNENGKFCLPCTLYKSFQYISGSTMDPSISSTPTRDDVIIKQSPALPSVPRSDLIPGSRTYVKEDPPDVNKLGSASWTFLHAMAAKYPEKPTPLQQEEMTDFLNIFSHVYPCFWCAKDFEKYITENAPKVKSQEELSTWMCQAHNKVNKKLGKAQFNCDFWKPRWKEGWDEQE</sequence>
<dbReference type="EC" id="1.8.3.2" evidence="8"/>
<dbReference type="GO" id="GO:0005758">
    <property type="term" value="C:mitochondrial intermembrane space"/>
    <property type="evidence" value="ECO:0007669"/>
    <property type="project" value="UniProtKB-SubCell"/>
</dbReference>
<evidence type="ECO:0000256" key="4">
    <source>
        <dbReference type="ARBA" id="ARBA00022827"/>
    </source>
</evidence>
<dbReference type="Gene3D" id="1.20.120.310">
    <property type="entry name" value="ERV/ALR sulfhydryl oxidase domain"/>
    <property type="match status" value="1"/>
</dbReference>
<evidence type="ECO:0000256" key="3">
    <source>
        <dbReference type="ARBA" id="ARBA00022630"/>
    </source>
</evidence>
<dbReference type="EMBL" id="CAEFZW010000011">
    <property type="protein sequence ID" value="CAB4256776.1"/>
    <property type="molecule type" value="Genomic_DNA"/>
</dbReference>
<evidence type="ECO:0000256" key="1">
    <source>
        <dbReference type="ARBA" id="ARBA00001974"/>
    </source>
</evidence>
<dbReference type="InterPro" id="IPR036774">
    <property type="entry name" value="ERV/ALR_sulphydryl_oxid_sf"/>
</dbReference>
<dbReference type="SUPFAM" id="SSF69000">
    <property type="entry name" value="FAD-dependent thiol oxidase"/>
    <property type="match status" value="1"/>
</dbReference>
<evidence type="ECO:0000256" key="5">
    <source>
        <dbReference type="ARBA" id="ARBA00023002"/>
    </source>
</evidence>
<dbReference type="FunFam" id="1.20.120.310:FF:000003">
    <property type="entry name" value="Sulfhydryl oxidase"/>
    <property type="match status" value="1"/>
</dbReference>
<dbReference type="PANTHER" id="PTHR12645">
    <property type="entry name" value="ALR/ERV"/>
    <property type="match status" value="1"/>
</dbReference>
<dbReference type="InterPro" id="IPR017905">
    <property type="entry name" value="ERV/ALR_sulphydryl_oxidase"/>
</dbReference>
<evidence type="ECO:0000256" key="8">
    <source>
        <dbReference type="RuleBase" id="RU371123"/>
    </source>
</evidence>
<comment type="caution">
    <text evidence="10">The sequence shown here is derived from an EMBL/GenBank/DDBJ whole genome shotgun (WGS) entry which is preliminary data.</text>
</comment>
<comment type="catalytic activity">
    <reaction evidence="8">
        <text>2 R'C(R)SH + O2 = R'C(R)S-S(R)CR' + H2O2</text>
        <dbReference type="Rhea" id="RHEA:17357"/>
        <dbReference type="ChEBI" id="CHEBI:15379"/>
        <dbReference type="ChEBI" id="CHEBI:16240"/>
        <dbReference type="ChEBI" id="CHEBI:16520"/>
        <dbReference type="ChEBI" id="CHEBI:17412"/>
        <dbReference type="EC" id="1.8.3.2"/>
    </reaction>
</comment>
<organism evidence="10 11">
    <name type="scientific">Maudiozyma barnettii</name>
    <dbReference type="NCBI Taxonomy" id="61262"/>
    <lineage>
        <taxon>Eukaryota</taxon>
        <taxon>Fungi</taxon>
        <taxon>Dikarya</taxon>
        <taxon>Ascomycota</taxon>
        <taxon>Saccharomycotina</taxon>
        <taxon>Saccharomycetes</taxon>
        <taxon>Saccharomycetales</taxon>
        <taxon>Saccharomycetaceae</taxon>
        <taxon>Maudiozyma</taxon>
    </lineage>
</organism>
<dbReference type="RefSeq" id="XP_041408620.1">
    <property type="nucleotide sequence ID" value="XM_041552686.1"/>
</dbReference>